<evidence type="ECO:0000256" key="1">
    <source>
        <dbReference type="SAM" id="MobiDB-lite"/>
    </source>
</evidence>
<dbReference type="EMBL" id="CAUYUJ010019577">
    <property type="protein sequence ID" value="CAK0892188.1"/>
    <property type="molecule type" value="Genomic_DNA"/>
</dbReference>
<protein>
    <submittedName>
        <fullName evidence="2">Uncharacterized protein</fullName>
    </submittedName>
</protein>
<dbReference type="Proteomes" id="UP001189429">
    <property type="component" value="Unassembled WGS sequence"/>
</dbReference>
<proteinExistence type="predicted"/>
<feature type="region of interest" description="Disordered" evidence="1">
    <location>
        <begin position="69"/>
        <end position="106"/>
    </location>
</feature>
<feature type="region of interest" description="Disordered" evidence="1">
    <location>
        <begin position="1"/>
        <end position="27"/>
    </location>
</feature>
<evidence type="ECO:0000313" key="2">
    <source>
        <dbReference type="EMBL" id="CAK0892188.1"/>
    </source>
</evidence>
<comment type="caution">
    <text evidence="2">The sequence shown here is derived from an EMBL/GenBank/DDBJ whole genome shotgun (WGS) entry which is preliminary data.</text>
</comment>
<gene>
    <name evidence="2" type="ORF">PCOR1329_LOCUS71915</name>
</gene>
<organism evidence="2 3">
    <name type="scientific">Prorocentrum cordatum</name>
    <dbReference type="NCBI Taxonomy" id="2364126"/>
    <lineage>
        <taxon>Eukaryota</taxon>
        <taxon>Sar</taxon>
        <taxon>Alveolata</taxon>
        <taxon>Dinophyceae</taxon>
        <taxon>Prorocentrales</taxon>
        <taxon>Prorocentraceae</taxon>
        <taxon>Prorocentrum</taxon>
    </lineage>
</organism>
<reference evidence="2" key="1">
    <citation type="submission" date="2023-10" db="EMBL/GenBank/DDBJ databases">
        <authorList>
            <person name="Chen Y."/>
            <person name="Shah S."/>
            <person name="Dougan E. K."/>
            <person name="Thang M."/>
            <person name="Chan C."/>
        </authorList>
    </citation>
    <scope>NUCLEOTIDE SEQUENCE [LARGE SCALE GENOMIC DNA]</scope>
</reference>
<evidence type="ECO:0000313" key="3">
    <source>
        <dbReference type="Proteomes" id="UP001189429"/>
    </source>
</evidence>
<name>A0ABN9WZ42_9DINO</name>
<accession>A0ABN9WZ42</accession>
<keyword evidence="3" id="KW-1185">Reference proteome</keyword>
<sequence length="225" mass="24629">MRSAGSPRSGPAGASQAQRTPPSDADPLLGAVRAAVRAELLDLVAEGGHVRLALRSELEAALGSGCSPLRARSRRTSVPEELSPLHDSEGRAFGVSKTPSDLHSDYGPRVTHRTSAIDHFADVVEYAQRISIGEDAFAVSMDVPFARTAEALWRWLDGLEEPPRTGCLARLVTGRAFEVVVNLVIFLNCAFMVYPDGRYGARARRPRRCWWATGSFWDSTRPRWS</sequence>